<keyword evidence="9" id="KW-0234">DNA repair</keyword>
<dbReference type="OrthoDB" id="5290748at2"/>
<dbReference type="NCBIfam" id="TIGR00758">
    <property type="entry name" value="UDG_fam4"/>
    <property type="match status" value="1"/>
</dbReference>
<proteinExistence type="inferred from homology"/>
<dbReference type="Proteomes" id="UP000318681">
    <property type="component" value="Unassembled WGS sequence"/>
</dbReference>
<dbReference type="SUPFAM" id="SSF52141">
    <property type="entry name" value="Uracil-DNA glycosylase-like"/>
    <property type="match status" value="1"/>
</dbReference>
<sequence>MGRRIDHRLVGEQITRPAARTLALGRVPPEDVVWQAGDGPGDLFADEAVIDAPADAAFTVPRAFVALARDAICHSDPERFALLYTMLLRLRDAPGLIEDHADPLLRRIEELAKGVRRDVHKMRAFVRFRELDEGDGPRFVAWFEPEHHIVRINAAFFVRRFATMRWSILTPDLSIHWDGTTLIEGPPARREDAPQGDPLEETWKTYYASTFNPARVKIGSMLREMPKKYWKNMPETALVPGLIAGAQARESGMIATAEVKQADDRREVGGNSRIAWEALREEAAACTRCPLYKPATQTVFGEGAVDARLMFVGEQPGDNEDLAGKPFVGPAGQVFDRALAEAGIDRGTVYVTNAVKHFKFEQRGKRRIHAKPGGPEIDACRWWIEQERVLIRPPVTVALGATAARSLLGKVVTISGARGRAHTLADGGEGWVTVHPSYLLRIPDKAKADEEYARFVEDLKVAAGRIEALAG</sequence>
<dbReference type="NCBIfam" id="TIGR03915">
    <property type="entry name" value="SAM_7_link_chp"/>
    <property type="match status" value="1"/>
</dbReference>
<dbReference type="InterPro" id="IPR005122">
    <property type="entry name" value="Uracil-DNA_glycosylase-like"/>
</dbReference>
<evidence type="ECO:0000256" key="6">
    <source>
        <dbReference type="ARBA" id="ARBA00022801"/>
    </source>
</evidence>
<dbReference type="Pfam" id="PF03167">
    <property type="entry name" value="UDG"/>
    <property type="match status" value="1"/>
</dbReference>
<evidence type="ECO:0000256" key="8">
    <source>
        <dbReference type="ARBA" id="ARBA00023014"/>
    </source>
</evidence>
<keyword evidence="4" id="KW-0479">Metal-binding</keyword>
<dbReference type="InterPro" id="IPR023875">
    <property type="entry name" value="DNA_repair_put"/>
</dbReference>
<gene>
    <name evidence="11" type="ORF">FOY91_07905</name>
</gene>
<dbReference type="PANTHER" id="PTHR33693:SF9">
    <property type="entry name" value="TYPE-4 URACIL-DNA GLYCOSYLASE"/>
    <property type="match status" value="1"/>
</dbReference>
<keyword evidence="7" id="KW-0408">Iron</keyword>
<dbReference type="GO" id="GO:0051539">
    <property type="term" value="F:4 iron, 4 sulfur cluster binding"/>
    <property type="evidence" value="ECO:0007669"/>
    <property type="project" value="UniProtKB-KW"/>
</dbReference>
<comment type="similarity">
    <text evidence="1">Belongs to the uracil-DNA glycosylase (UDG) superfamily. Type 4 (UDGa) family.</text>
</comment>
<organism evidence="11 12">
    <name type="scientific">Alterirhizorhabdus solaris</name>
    <dbReference type="NCBI Taxonomy" id="2529389"/>
    <lineage>
        <taxon>Bacteria</taxon>
        <taxon>Pseudomonadati</taxon>
        <taxon>Pseudomonadota</taxon>
        <taxon>Alphaproteobacteria</taxon>
        <taxon>Sphingomonadales</taxon>
        <taxon>Rhizorhabdaceae</taxon>
        <taxon>Alterirhizorhabdus</taxon>
    </lineage>
</organism>
<dbReference type="CDD" id="cd10030">
    <property type="entry name" value="UDG-F4_TTUDGA_SPO1dp_like"/>
    <property type="match status" value="1"/>
</dbReference>
<keyword evidence="5" id="KW-0227">DNA damage</keyword>
<evidence type="ECO:0000313" key="12">
    <source>
        <dbReference type="Proteomes" id="UP000318681"/>
    </source>
</evidence>
<dbReference type="Gene3D" id="3.40.470.10">
    <property type="entry name" value="Uracil-DNA glycosylase-like domain"/>
    <property type="match status" value="1"/>
</dbReference>
<dbReference type="GO" id="GO:0006281">
    <property type="term" value="P:DNA repair"/>
    <property type="evidence" value="ECO:0007669"/>
    <property type="project" value="UniProtKB-KW"/>
</dbReference>
<evidence type="ECO:0000313" key="11">
    <source>
        <dbReference type="EMBL" id="TVV75142.1"/>
    </source>
</evidence>
<dbReference type="Pfam" id="PF13566">
    <property type="entry name" value="DUF4130"/>
    <property type="match status" value="1"/>
</dbReference>
<keyword evidence="6" id="KW-0378">Hydrolase</keyword>
<dbReference type="SMART" id="SM00987">
    <property type="entry name" value="UreE_C"/>
    <property type="match status" value="1"/>
</dbReference>
<dbReference type="RefSeq" id="WP_145149905.1">
    <property type="nucleotide sequence ID" value="NZ_VNIM01000024.1"/>
</dbReference>
<evidence type="ECO:0000259" key="10">
    <source>
        <dbReference type="SMART" id="SM00986"/>
    </source>
</evidence>
<name>A0A558R742_9SPHN</name>
<evidence type="ECO:0000256" key="1">
    <source>
        <dbReference type="ARBA" id="ARBA00006521"/>
    </source>
</evidence>
<evidence type="ECO:0000256" key="4">
    <source>
        <dbReference type="ARBA" id="ARBA00022723"/>
    </source>
</evidence>
<dbReference type="InterPro" id="IPR005273">
    <property type="entry name" value="Ura-DNA_glyco_family4"/>
</dbReference>
<keyword evidence="8" id="KW-0411">Iron-sulfur</keyword>
<dbReference type="PANTHER" id="PTHR33693">
    <property type="entry name" value="TYPE-5 URACIL-DNA GLYCOSYLASE"/>
    <property type="match status" value="1"/>
</dbReference>
<feature type="domain" description="Uracil-DNA glycosylase-like" evidence="10">
    <location>
        <begin position="300"/>
        <end position="460"/>
    </location>
</feature>
<evidence type="ECO:0000256" key="9">
    <source>
        <dbReference type="ARBA" id="ARBA00023204"/>
    </source>
</evidence>
<protein>
    <recommendedName>
        <fullName evidence="2">Type-4 uracil-DNA glycosylase</fullName>
    </recommendedName>
</protein>
<dbReference type="InterPro" id="IPR036895">
    <property type="entry name" value="Uracil-DNA_glycosylase-like_sf"/>
</dbReference>
<accession>A0A558R742</accession>
<dbReference type="AlphaFoldDB" id="A0A558R742"/>
<dbReference type="SMART" id="SM00986">
    <property type="entry name" value="UDG"/>
    <property type="match status" value="1"/>
</dbReference>
<dbReference type="InterPro" id="IPR051536">
    <property type="entry name" value="UDG_Type-4/5"/>
</dbReference>
<dbReference type="GO" id="GO:0046872">
    <property type="term" value="F:metal ion binding"/>
    <property type="evidence" value="ECO:0007669"/>
    <property type="project" value="UniProtKB-KW"/>
</dbReference>
<evidence type="ECO:0000256" key="3">
    <source>
        <dbReference type="ARBA" id="ARBA00022485"/>
    </source>
</evidence>
<evidence type="ECO:0000256" key="7">
    <source>
        <dbReference type="ARBA" id="ARBA00023004"/>
    </source>
</evidence>
<dbReference type="EMBL" id="VNIM01000024">
    <property type="protein sequence ID" value="TVV75142.1"/>
    <property type="molecule type" value="Genomic_DNA"/>
</dbReference>
<dbReference type="GO" id="GO:0097506">
    <property type="term" value="F:deaminated base DNA N-glycosylase activity"/>
    <property type="evidence" value="ECO:0007669"/>
    <property type="project" value="UniProtKB-ARBA"/>
</dbReference>
<reference evidence="11 12" key="1">
    <citation type="submission" date="2019-07" db="EMBL/GenBank/DDBJ databases">
        <title>Sphingomonas solaris sp. nov., isolated from a solar panel from Boston, Massachusetts.</title>
        <authorList>
            <person name="Tanner K."/>
            <person name="Pascual J."/>
            <person name="Mancuso C."/>
            <person name="Pereto J."/>
            <person name="Khalil A."/>
            <person name="Vilanova C."/>
        </authorList>
    </citation>
    <scope>NUCLEOTIDE SEQUENCE [LARGE SCALE GENOMIC DNA]</scope>
    <source>
        <strain evidence="11 12">R4DWN</strain>
    </source>
</reference>
<keyword evidence="12" id="KW-1185">Reference proteome</keyword>
<keyword evidence="3" id="KW-0004">4Fe-4S</keyword>
<comment type="caution">
    <text evidence="11">The sequence shown here is derived from an EMBL/GenBank/DDBJ whole genome shotgun (WGS) entry which is preliminary data.</text>
</comment>
<dbReference type="NCBIfam" id="TIGR03914">
    <property type="entry name" value="UDG_fam_dom"/>
    <property type="match status" value="1"/>
</dbReference>
<evidence type="ECO:0000256" key="5">
    <source>
        <dbReference type="ARBA" id="ARBA00022763"/>
    </source>
</evidence>
<evidence type="ECO:0000256" key="2">
    <source>
        <dbReference type="ARBA" id="ARBA00019403"/>
    </source>
</evidence>
<dbReference type="InterPro" id="IPR025404">
    <property type="entry name" value="DUF4130"/>
</dbReference>